<comment type="caution">
    <text evidence="3">The sequence shown here is derived from an EMBL/GenBank/DDBJ whole genome shotgun (WGS) entry which is preliminary data.</text>
</comment>
<dbReference type="Proteomes" id="UP000681722">
    <property type="component" value="Unassembled WGS sequence"/>
</dbReference>
<evidence type="ECO:0000313" key="4">
    <source>
        <dbReference type="EMBL" id="CAF3658173.1"/>
    </source>
</evidence>
<dbReference type="Proteomes" id="UP000682733">
    <property type="component" value="Unassembled WGS sequence"/>
</dbReference>
<dbReference type="Proteomes" id="UP000663829">
    <property type="component" value="Unassembled WGS sequence"/>
</dbReference>
<keyword evidence="6" id="KW-1185">Reference proteome</keyword>
<evidence type="ECO:0000313" key="3">
    <source>
        <dbReference type="EMBL" id="CAF0922494.1"/>
    </source>
</evidence>
<dbReference type="EMBL" id="CAJNOK010002751">
    <property type="protein sequence ID" value="CAF0873454.1"/>
    <property type="molecule type" value="Genomic_DNA"/>
</dbReference>
<dbReference type="InterPro" id="IPR011105">
    <property type="entry name" value="Cell_wall_hydrolase_SleB"/>
</dbReference>
<dbReference type="EMBL" id="CAJOBC010001838">
    <property type="protein sequence ID" value="CAF3701625.1"/>
    <property type="molecule type" value="Genomic_DNA"/>
</dbReference>
<protein>
    <recommendedName>
        <fullName evidence="1">Cell wall hydrolase SleB domain-containing protein</fullName>
    </recommendedName>
</protein>
<dbReference type="Pfam" id="PF07486">
    <property type="entry name" value="Hydrolase_2"/>
    <property type="match status" value="1"/>
</dbReference>
<dbReference type="AlphaFoldDB" id="A0A814B2W3"/>
<reference evidence="3" key="1">
    <citation type="submission" date="2021-02" db="EMBL/GenBank/DDBJ databases">
        <authorList>
            <person name="Nowell W R."/>
        </authorList>
    </citation>
    <scope>NUCLEOTIDE SEQUENCE</scope>
</reference>
<dbReference type="Proteomes" id="UP000677228">
    <property type="component" value="Unassembled WGS sequence"/>
</dbReference>
<sequence>MPHRYRDADVSKIWHRAAAATRILESGTGQAAIIFVMINRVKLQGWLGKSIRKVIEKPKQFPVWNNRSDKTSLLAKYVTENDISYKRIGQIIDEIKLGKRQDNTYGSTHYHTKNVHPNWSKYKTPTVTIDNVM</sequence>
<feature type="domain" description="Cell wall hydrolase SleB" evidence="1">
    <location>
        <begin position="25"/>
        <end position="131"/>
    </location>
</feature>
<dbReference type="EMBL" id="CAJNOQ010001838">
    <property type="protein sequence ID" value="CAF0922494.1"/>
    <property type="molecule type" value="Genomic_DNA"/>
</dbReference>
<evidence type="ECO:0000313" key="6">
    <source>
        <dbReference type="Proteomes" id="UP000663829"/>
    </source>
</evidence>
<evidence type="ECO:0000259" key="1">
    <source>
        <dbReference type="Pfam" id="PF07486"/>
    </source>
</evidence>
<dbReference type="Gene3D" id="1.10.10.2520">
    <property type="entry name" value="Cell wall hydrolase SleB, domain 1"/>
    <property type="match status" value="1"/>
</dbReference>
<dbReference type="GO" id="GO:0016787">
    <property type="term" value="F:hydrolase activity"/>
    <property type="evidence" value="ECO:0007669"/>
    <property type="project" value="InterPro"/>
</dbReference>
<dbReference type="EMBL" id="CAJOBA010002752">
    <property type="protein sequence ID" value="CAF3658173.1"/>
    <property type="molecule type" value="Genomic_DNA"/>
</dbReference>
<proteinExistence type="predicted"/>
<organism evidence="3 6">
    <name type="scientific">Didymodactylos carnosus</name>
    <dbReference type="NCBI Taxonomy" id="1234261"/>
    <lineage>
        <taxon>Eukaryota</taxon>
        <taxon>Metazoa</taxon>
        <taxon>Spiralia</taxon>
        <taxon>Gnathifera</taxon>
        <taxon>Rotifera</taxon>
        <taxon>Eurotatoria</taxon>
        <taxon>Bdelloidea</taxon>
        <taxon>Philodinida</taxon>
        <taxon>Philodinidae</taxon>
        <taxon>Didymodactylos</taxon>
    </lineage>
</organism>
<name>A0A814B2W3_9BILA</name>
<evidence type="ECO:0000313" key="5">
    <source>
        <dbReference type="EMBL" id="CAF3701625.1"/>
    </source>
</evidence>
<evidence type="ECO:0000313" key="2">
    <source>
        <dbReference type="EMBL" id="CAF0873454.1"/>
    </source>
</evidence>
<gene>
    <name evidence="3" type="ORF">GPM918_LOCUS9733</name>
    <name evidence="2" type="ORF">OVA965_LOCUS8252</name>
    <name evidence="5" type="ORF">SRO942_LOCUS9734</name>
    <name evidence="4" type="ORF">TMI583_LOCUS8248</name>
</gene>
<accession>A0A814B2W3</accession>
<dbReference type="InterPro" id="IPR042047">
    <property type="entry name" value="SleB_dom1"/>
</dbReference>